<sequence length="87" mass="8831">MLPGASGVPAVPARRGPVRAGVTRLTLSRTASVRERVFVDAPAVGDLAAPAAARPRDMACDIAEVRGSRGSPQHARACGGATSSVRL</sequence>
<reference evidence="2" key="1">
    <citation type="journal article" date="2014" name="Int. J. Syst. Evol. Microbiol.">
        <title>Complete genome sequence of Corynebacterium casei LMG S-19264T (=DSM 44701T), isolated from a smear-ripened cheese.</title>
        <authorList>
            <consortium name="US DOE Joint Genome Institute (JGI-PGF)"/>
            <person name="Walter F."/>
            <person name="Albersmeier A."/>
            <person name="Kalinowski J."/>
            <person name="Ruckert C."/>
        </authorList>
    </citation>
    <scope>NUCLEOTIDE SEQUENCE</scope>
    <source>
        <strain evidence="2">JCM 3313</strain>
    </source>
</reference>
<organism evidence="2 3">
    <name type="scientific">Saccharothrix coeruleofusca</name>
    <dbReference type="NCBI Taxonomy" id="33919"/>
    <lineage>
        <taxon>Bacteria</taxon>
        <taxon>Bacillati</taxon>
        <taxon>Actinomycetota</taxon>
        <taxon>Actinomycetes</taxon>
        <taxon>Pseudonocardiales</taxon>
        <taxon>Pseudonocardiaceae</taxon>
        <taxon>Saccharothrix</taxon>
    </lineage>
</organism>
<accession>A0A918ARZ5</accession>
<keyword evidence="3" id="KW-1185">Reference proteome</keyword>
<dbReference type="EMBL" id="BMRG01000019">
    <property type="protein sequence ID" value="GGP79324.1"/>
    <property type="molecule type" value="Genomic_DNA"/>
</dbReference>
<feature type="region of interest" description="Disordered" evidence="1">
    <location>
        <begin position="68"/>
        <end position="87"/>
    </location>
</feature>
<name>A0A918ARZ5_9PSEU</name>
<protein>
    <submittedName>
        <fullName evidence="2">Uncharacterized protein</fullName>
    </submittedName>
</protein>
<evidence type="ECO:0000256" key="1">
    <source>
        <dbReference type="SAM" id="MobiDB-lite"/>
    </source>
</evidence>
<reference evidence="2" key="2">
    <citation type="submission" date="2020-09" db="EMBL/GenBank/DDBJ databases">
        <authorList>
            <person name="Sun Q."/>
            <person name="Ohkuma M."/>
        </authorList>
    </citation>
    <scope>NUCLEOTIDE SEQUENCE</scope>
    <source>
        <strain evidence="2">JCM 3313</strain>
    </source>
</reference>
<evidence type="ECO:0000313" key="2">
    <source>
        <dbReference type="EMBL" id="GGP79324.1"/>
    </source>
</evidence>
<evidence type="ECO:0000313" key="3">
    <source>
        <dbReference type="Proteomes" id="UP000639606"/>
    </source>
</evidence>
<dbReference type="Proteomes" id="UP000639606">
    <property type="component" value="Unassembled WGS sequence"/>
</dbReference>
<comment type="caution">
    <text evidence="2">The sequence shown here is derived from an EMBL/GenBank/DDBJ whole genome shotgun (WGS) entry which is preliminary data.</text>
</comment>
<dbReference type="AlphaFoldDB" id="A0A918ARZ5"/>
<gene>
    <name evidence="2" type="ORF">GCM10010185_61500</name>
</gene>
<proteinExistence type="predicted"/>